<reference evidence="11" key="1">
    <citation type="journal article" date="2019" name="Int. J. Syst. Evol. Microbiol.">
        <title>The Global Catalogue of Microorganisms (GCM) 10K type strain sequencing project: providing services to taxonomists for standard genome sequencing and annotation.</title>
        <authorList>
            <consortium name="The Broad Institute Genomics Platform"/>
            <consortium name="The Broad Institute Genome Sequencing Center for Infectious Disease"/>
            <person name="Wu L."/>
            <person name="Ma J."/>
        </authorList>
    </citation>
    <scope>NUCLEOTIDE SEQUENCE [LARGE SCALE GENOMIC DNA]</scope>
    <source>
        <strain evidence="11">CCUG 43114</strain>
    </source>
</reference>
<dbReference type="EMBL" id="JBHSLD010000007">
    <property type="protein sequence ID" value="MFC5380487.1"/>
    <property type="molecule type" value="Genomic_DNA"/>
</dbReference>
<feature type="domain" description="Aminotransferase class V" evidence="9">
    <location>
        <begin position="4"/>
        <end position="374"/>
    </location>
</feature>
<dbReference type="Gene3D" id="3.40.640.10">
    <property type="entry name" value="Type I PLP-dependent aspartate aminotransferase-like (Major domain)"/>
    <property type="match status" value="1"/>
</dbReference>
<evidence type="ECO:0000256" key="3">
    <source>
        <dbReference type="ARBA" id="ARBA00022679"/>
    </source>
</evidence>
<comment type="cofactor">
    <cofactor evidence="1">
        <name>pyridoxal 5'-phosphate</name>
        <dbReference type="ChEBI" id="CHEBI:597326"/>
    </cofactor>
</comment>
<keyword evidence="4" id="KW-0479">Metal-binding</keyword>
<evidence type="ECO:0000259" key="9">
    <source>
        <dbReference type="Pfam" id="PF00266"/>
    </source>
</evidence>
<evidence type="ECO:0000256" key="7">
    <source>
        <dbReference type="ARBA" id="ARBA00023014"/>
    </source>
</evidence>
<dbReference type="Pfam" id="PF00266">
    <property type="entry name" value="Aminotran_5"/>
    <property type="match status" value="1"/>
</dbReference>
<dbReference type="Proteomes" id="UP001596122">
    <property type="component" value="Unassembled WGS sequence"/>
</dbReference>
<evidence type="ECO:0000256" key="6">
    <source>
        <dbReference type="ARBA" id="ARBA00023004"/>
    </source>
</evidence>
<dbReference type="SUPFAM" id="SSF53383">
    <property type="entry name" value="PLP-dependent transferases"/>
    <property type="match status" value="1"/>
</dbReference>
<keyword evidence="3" id="KW-0808">Transferase</keyword>
<evidence type="ECO:0000256" key="4">
    <source>
        <dbReference type="ARBA" id="ARBA00022723"/>
    </source>
</evidence>
<name>A0ABW0GKR1_9MICO</name>
<organism evidence="10 11">
    <name type="scientific">Aquipuribacter nitratireducens</name>
    <dbReference type="NCBI Taxonomy" id="650104"/>
    <lineage>
        <taxon>Bacteria</taxon>
        <taxon>Bacillati</taxon>
        <taxon>Actinomycetota</taxon>
        <taxon>Actinomycetes</taxon>
        <taxon>Micrococcales</taxon>
        <taxon>Intrasporangiaceae</taxon>
        <taxon>Aquipuribacter</taxon>
    </lineage>
</organism>
<evidence type="ECO:0000256" key="2">
    <source>
        <dbReference type="ARBA" id="ARBA00006490"/>
    </source>
</evidence>
<proteinExistence type="inferred from homology"/>
<comment type="caution">
    <text evidence="10">The sequence shown here is derived from an EMBL/GenBank/DDBJ whole genome shotgun (WGS) entry which is preliminary data.</text>
</comment>
<comment type="similarity">
    <text evidence="2">Belongs to the class-V pyridoxal-phosphate-dependent aminotransferase family. NifS/IscS subfamily.</text>
</comment>
<dbReference type="PANTHER" id="PTHR11601:SF34">
    <property type="entry name" value="CYSTEINE DESULFURASE"/>
    <property type="match status" value="1"/>
</dbReference>
<keyword evidence="11" id="KW-1185">Reference proteome</keyword>
<keyword evidence="5" id="KW-0663">Pyridoxal phosphate</keyword>
<dbReference type="InterPro" id="IPR015424">
    <property type="entry name" value="PyrdxlP-dep_Trfase"/>
</dbReference>
<dbReference type="InterPro" id="IPR016454">
    <property type="entry name" value="Cysteine_dSase"/>
</dbReference>
<dbReference type="Gene3D" id="1.10.260.50">
    <property type="match status" value="1"/>
</dbReference>
<evidence type="ECO:0000256" key="5">
    <source>
        <dbReference type="ARBA" id="ARBA00022898"/>
    </source>
</evidence>
<accession>A0ABW0GKR1</accession>
<gene>
    <name evidence="10" type="ORF">ACFPJ6_06775</name>
</gene>
<dbReference type="PANTHER" id="PTHR11601">
    <property type="entry name" value="CYSTEINE DESULFURYLASE FAMILY MEMBER"/>
    <property type="match status" value="1"/>
</dbReference>
<evidence type="ECO:0000313" key="11">
    <source>
        <dbReference type="Proteomes" id="UP001596122"/>
    </source>
</evidence>
<evidence type="ECO:0000313" key="10">
    <source>
        <dbReference type="EMBL" id="MFC5380487.1"/>
    </source>
</evidence>
<keyword evidence="6" id="KW-0408">Iron</keyword>
<evidence type="ECO:0000256" key="8">
    <source>
        <dbReference type="ARBA" id="ARBA00050776"/>
    </source>
</evidence>
<keyword evidence="7" id="KW-0411">Iron-sulfur</keyword>
<dbReference type="RefSeq" id="WP_340268167.1">
    <property type="nucleotide sequence ID" value="NZ_JBBEOG010000002.1"/>
</dbReference>
<dbReference type="PIRSF" id="PIRSF005572">
    <property type="entry name" value="NifS"/>
    <property type="match status" value="1"/>
</dbReference>
<sequence>MSAYLDHAATTPVRDTALAAWRDAALAGGNPSSLHGPGRRARRAVEDAREQVAAALGVGAAEVVLTAGGTEADNLGVKGLWGARTAADPRRRVVLASPVEHHAVLDCVTWLADARGAEVVWLPVDADGRVDVAGTAALLERDGDRAALLTCMWANNEVGTIQPLAEVVALAHEHEVPVHADAVQAVGWLPEAVGAIGADTVAVSGHKLGAPTGSGALVVRRGTALEPVLHGGGQERGVRSGTVDAPAAAALAVALREAVAEQPDQAPRVAALRDRLAAGLLATDPTAVVQGADPASGGRLPTNLHVTFPGCEGDSLLYLFDAAGVAVSTGSACRAGVPEPSHVLHAMGVAPLLARGALRFSLGRTSTDADVDRVLEVLPAVLERARAAGARSRGAVLAG</sequence>
<protein>
    <submittedName>
        <fullName evidence="10">Cysteine desulfurase family protein</fullName>
    </submittedName>
</protein>
<dbReference type="InterPro" id="IPR015421">
    <property type="entry name" value="PyrdxlP-dep_Trfase_major"/>
</dbReference>
<dbReference type="Gene3D" id="3.90.1150.10">
    <property type="entry name" value="Aspartate Aminotransferase, domain 1"/>
    <property type="match status" value="1"/>
</dbReference>
<dbReference type="InterPro" id="IPR015422">
    <property type="entry name" value="PyrdxlP-dep_Trfase_small"/>
</dbReference>
<dbReference type="InterPro" id="IPR000192">
    <property type="entry name" value="Aminotrans_V_dom"/>
</dbReference>
<evidence type="ECO:0000256" key="1">
    <source>
        <dbReference type="ARBA" id="ARBA00001933"/>
    </source>
</evidence>
<comment type="catalytic activity">
    <reaction evidence="8">
        <text>(sulfur carrier)-H + L-cysteine = (sulfur carrier)-SH + L-alanine</text>
        <dbReference type="Rhea" id="RHEA:43892"/>
        <dbReference type="Rhea" id="RHEA-COMP:14737"/>
        <dbReference type="Rhea" id="RHEA-COMP:14739"/>
        <dbReference type="ChEBI" id="CHEBI:29917"/>
        <dbReference type="ChEBI" id="CHEBI:35235"/>
        <dbReference type="ChEBI" id="CHEBI:57972"/>
        <dbReference type="ChEBI" id="CHEBI:64428"/>
        <dbReference type="EC" id="2.8.1.7"/>
    </reaction>
</comment>